<dbReference type="Proteomes" id="UP001164929">
    <property type="component" value="Chromosome 1"/>
</dbReference>
<protein>
    <submittedName>
        <fullName evidence="1">Uncharacterized protein</fullName>
    </submittedName>
</protein>
<evidence type="ECO:0000313" key="2">
    <source>
        <dbReference type="Proteomes" id="UP001164929"/>
    </source>
</evidence>
<comment type="caution">
    <text evidence="1">The sequence shown here is derived from an EMBL/GenBank/DDBJ whole genome shotgun (WGS) entry which is preliminary data.</text>
</comment>
<dbReference type="EMBL" id="JAQIZT010000001">
    <property type="protein sequence ID" value="KAJ7015346.1"/>
    <property type="molecule type" value="Genomic_DNA"/>
</dbReference>
<accession>A0AAD6RUC7</accession>
<evidence type="ECO:0000313" key="1">
    <source>
        <dbReference type="EMBL" id="KAJ7015346.1"/>
    </source>
</evidence>
<dbReference type="AlphaFoldDB" id="A0AAD6RUC7"/>
<reference evidence="1 2" key="1">
    <citation type="journal article" date="2023" name="Mol. Ecol. Resour.">
        <title>Chromosome-level genome assembly of a triploid poplar Populus alba 'Berolinensis'.</title>
        <authorList>
            <person name="Chen S."/>
            <person name="Yu Y."/>
            <person name="Wang X."/>
            <person name="Wang S."/>
            <person name="Zhang T."/>
            <person name="Zhou Y."/>
            <person name="He R."/>
            <person name="Meng N."/>
            <person name="Wang Y."/>
            <person name="Liu W."/>
            <person name="Liu Z."/>
            <person name="Liu J."/>
            <person name="Guo Q."/>
            <person name="Huang H."/>
            <person name="Sederoff R.R."/>
            <person name="Wang G."/>
            <person name="Qu G."/>
            <person name="Chen S."/>
        </authorList>
    </citation>
    <scope>NUCLEOTIDE SEQUENCE [LARGE SCALE GENOMIC DNA]</scope>
    <source>
        <strain evidence="1">SC-2020</strain>
    </source>
</reference>
<proteinExistence type="predicted"/>
<keyword evidence="2" id="KW-1185">Reference proteome</keyword>
<gene>
    <name evidence="1" type="ORF">NC653_004604</name>
</gene>
<organism evidence="1 2">
    <name type="scientific">Populus alba x Populus x berolinensis</name>
    <dbReference type="NCBI Taxonomy" id="444605"/>
    <lineage>
        <taxon>Eukaryota</taxon>
        <taxon>Viridiplantae</taxon>
        <taxon>Streptophyta</taxon>
        <taxon>Embryophyta</taxon>
        <taxon>Tracheophyta</taxon>
        <taxon>Spermatophyta</taxon>
        <taxon>Magnoliopsida</taxon>
        <taxon>eudicotyledons</taxon>
        <taxon>Gunneridae</taxon>
        <taxon>Pentapetalae</taxon>
        <taxon>rosids</taxon>
        <taxon>fabids</taxon>
        <taxon>Malpighiales</taxon>
        <taxon>Salicaceae</taxon>
        <taxon>Saliceae</taxon>
        <taxon>Populus</taxon>
    </lineage>
</organism>
<name>A0AAD6RUC7_9ROSI</name>
<sequence>MPEEVASINFGLHFYQSLEDTCFLKACVSILVHAQIKVPVIEVCFPWIHGNIRCHVFVNLPNPINMLCIL</sequence>